<feature type="transmembrane region" description="Helical" evidence="1">
    <location>
        <begin position="261"/>
        <end position="285"/>
    </location>
</feature>
<dbReference type="GO" id="GO:0015171">
    <property type="term" value="F:amino acid transmembrane transporter activity"/>
    <property type="evidence" value="ECO:0007669"/>
    <property type="project" value="TreeGrafter"/>
</dbReference>
<feature type="transmembrane region" description="Helical" evidence="1">
    <location>
        <begin position="363"/>
        <end position="382"/>
    </location>
</feature>
<evidence type="ECO:0000256" key="1">
    <source>
        <dbReference type="SAM" id="Phobius"/>
    </source>
</evidence>
<feature type="transmembrane region" description="Helical" evidence="1">
    <location>
        <begin position="474"/>
        <end position="494"/>
    </location>
</feature>
<dbReference type="InterPro" id="IPR029485">
    <property type="entry name" value="CAT_C"/>
</dbReference>
<dbReference type="PANTHER" id="PTHR43243:SF20">
    <property type="entry name" value="CATIONIC AMINO ACID TRANSPORTER 3"/>
    <property type="match status" value="1"/>
</dbReference>
<dbReference type="Pfam" id="PF13906">
    <property type="entry name" value="AA_permease_C"/>
    <property type="match status" value="1"/>
</dbReference>
<reference evidence="3" key="1">
    <citation type="journal article" date="2021" name="Mol. Ecol. Resour.">
        <title>Apolygus lucorum genome provides insights into omnivorousness and mesophyll feeding.</title>
        <authorList>
            <person name="Liu Y."/>
            <person name="Liu H."/>
            <person name="Wang H."/>
            <person name="Huang T."/>
            <person name="Liu B."/>
            <person name="Yang B."/>
            <person name="Yin L."/>
            <person name="Li B."/>
            <person name="Zhang Y."/>
            <person name="Zhang S."/>
            <person name="Jiang F."/>
            <person name="Zhang X."/>
            <person name="Ren Y."/>
            <person name="Wang B."/>
            <person name="Wang S."/>
            <person name="Lu Y."/>
            <person name="Wu K."/>
            <person name="Fan W."/>
            <person name="Wang G."/>
        </authorList>
    </citation>
    <scope>NUCLEOTIDE SEQUENCE</scope>
    <source>
        <strain evidence="3">12Hb</strain>
    </source>
</reference>
<evidence type="ECO:0000313" key="4">
    <source>
        <dbReference type="Proteomes" id="UP000466442"/>
    </source>
</evidence>
<feature type="domain" description="Cationic amino acid transporter C-terminal" evidence="2">
    <location>
        <begin position="472"/>
        <end position="522"/>
    </location>
</feature>
<keyword evidence="1" id="KW-1133">Transmembrane helix</keyword>
<keyword evidence="1" id="KW-0472">Membrane</keyword>
<dbReference type="OrthoDB" id="2417308at2759"/>
<name>A0A8S9X6Z7_APOLU</name>
<comment type="caution">
    <text evidence="3">The sequence shown here is derived from an EMBL/GenBank/DDBJ whole genome shotgun (WGS) entry which is preliminary data.</text>
</comment>
<evidence type="ECO:0000313" key="3">
    <source>
        <dbReference type="EMBL" id="KAF6204138.1"/>
    </source>
</evidence>
<feature type="transmembrane region" description="Helical" evidence="1">
    <location>
        <begin position="65"/>
        <end position="87"/>
    </location>
</feature>
<feature type="transmembrane region" description="Helical" evidence="1">
    <location>
        <begin position="166"/>
        <end position="185"/>
    </location>
</feature>
<feature type="transmembrane region" description="Helical" evidence="1">
    <location>
        <begin position="305"/>
        <end position="328"/>
    </location>
</feature>
<gene>
    <name evidence="3" type="ORF">GE061_002478</name>
</gene>
<dbReference type="Gene3D" id="1.20.1740.10">
    <property type="entry name" value="Amino acid/polyamine transporter I"/>
    <property type="match status" value="1"/>
</dbReference>
<feature type="transmembrane region" description="Helical" evidence="1">
    <location>
        <begin position="403"/>
        <end position="434"/>
    </location>
</feature>
<protein>
    <recommendedName>
        <fullName evidence="2">Cationic amino acid transporter C-terminal domain-containing protein</fullName>
    </recommendedName>
</protein>
<keyword evidence="1" id="KW-0812">Transmembrane</keyword>
<dbReference type="EMBL" id="WIXP02000010">
    <property type="protein sequence ID" value="KAF6204138.1"/>
    <property type="molecule type" value="Genomic_DNA"/>
</dbReference>
<feature type="transmembrane region" description="Helical" evidence="1">
    <location>
        <begin position="107"/>
        <end position="128"/>
    </location>
</feature>
<dbReference type="PANTHER" id="PTHR43243">
    <property type="entry name" value="INNER MEMBRANE TRANSPORTER YGJI-RELATED"/>
    <property type="match status" value="1"/>
</dbReference>
<accession>A0A8S9X6Z7</accession>
<proteinExistence type="predicted"/>
<feature type="transmembrane region" description="Helical" evidence="1">
    <location>
        <begin position="191"/>
        <end position="209"/>
    </location>
</feature>
<organism evidence="3 4">
    <name type="scientific">Apolygus lucorum</name>
    <name type="common">Small green plant bug</name>
    <name type="synonym">Lygocoris lucorum</name>
    <dbReference type="NCBI Taxonomy" id="248454"/>
    <lineage>
        <taxon>Eukaryota</taxon>
        <taxon>Metazoa</taxon>
        <taxon>Ecdysozoa</taxon>
        <taxon>Arthropoda</taxon>
        <taxon>Hexapoda</taxon>
        <taxon>Insecta</taxon>
        <taxon>Pterygota</taxon>
        <taxon>Neoptera</taxon>
        <taxon>Paraneoptera</taxon>
        <taxon>Hemiptera</taxon>
        <taxon>Heteroptera</taxon>
        <taxon>Panheteroptera</taxon>
        <taxon>Cimicomorpha</taxon>
        <taxon>Miridae</taxon>
        <taxon>Mirini</taxon>
        <taxon>Apolygus</taxon>
    </lineage>
</organism>
<feature type="transmembrane region" description="Helical" evidence="1">
    <location>
        <begin position="500"/>
        <end position="517"/>
    </location>
</feature>
<dbReference type="AlphaFoldDB" id="A0A8S9X6Z7"/>
<feature type="transmembrane region" description="Helical" evidence="1">
    <location>
        <begin position="446"/>
        <end position="462"/>
    </location>
</feature>
<evidence type="ECO:0000259" key="2">
    <source>
        <dbReference type="Pfam" id="PF13906"/>
    </source>
</evidence>
<feature type="transmembrane region" description="Helical" evidence="1">
    <location>
        <begin position="340"/>
        <end position="357"/>
    </location>
</feature>
<dbReference type="Proteomes" id="UP000466442">
    <property type="component" value="Unassembled WGS sequence"/>
</dbReference>
<dbReference type="GO" id="GO:0005886">
    <property type="term" value="C:plasma membrane"/>
    <property type="evidence" value="ECO:0007669"/>
    <property type="project" value="TreeGrafter"/>
</dbReference>
<sequence length="549" mass="62268">MEYVVNYFWKRIMRRRRLVLLRSPYKKNFNAKSTFIWISSVLLGYEFLISVRVMRQYGQYSIYSYFLAAFLQIVPLWSYLELISVISTSGGLYHYVYAVSNELVGFLTGWFQILAASTYLVAIANSLAEQIDSMLFNNNIEKSLKKYLSFELSFGAGAYMNDYPNLLRFLIIMTAAAFSTAIETANALNTVVFYIILAAICCLCILLSADLNVENFIVPDEKCLSTFFASYYDTSNVHTTIYCLAYMGGNVEEAEKNIPRVMLSVFFVTWIVFTALPLMVSLHGHVELTHPKWVISSVIEQAGGYNLYTAVHVIATCIHCSALFVFFVTLSKIYAAKPNLLLGIVTGILTMVFAKDLMEKISKVTQCLLACIVSVCVMLLRYTDGHAFIMRHKHDKSTITEPFEYAGIAVWTLFGSSVAIGCLTSQWTAGYFIIDEFPITEHPYRLSFAGFIFIIAAGVLIYQKQNVLRTSFRVPFVPFVPVISIILQSFMFLVIPMNCIMALGIWTALGLIFYFTYAMQHSRERLLIAYGSETPLAGMGVKRHWQVWE</sequence>
<feature type="transmembrane region" description="Helical" evidence="1">
    <location>
        <begin position="34"/>
        <end position="53"/>
    </location>
</feature>
<keyword evidence="4" id="KW-1185">Reference proteome</keyword>